<comment type="caution">
    <text evidence="8">The sequence shown here is derived from an EMBL/GenBank/DDBJ whole genome shotgun (WGS) entry which is preliminary data.</text>
</comment>
<evidence type="ECO:0000313" key="8">
    <source>
        <dbReference type="EMBL" id="OGY13160.1"/>
    </source>
</evidence>
<dbReference type="Proteomes" id="UP000178659">
    <property type="component" value="Unassembled WGS sequence"/>
</dbReference>
<dbReference type="Gene3D" id="1.10.4030.10">
    <property type="entry name" value="Porin chaperone SurA, peptide-binding domain"/>
    <property type="match status" value="1"/>
</dbReference>
<dbReference type="PANTHER" id="PTHR47245:SF1">
    <property type="entry name" value="FOLDASE PROTEIN PRSA"/>
    <property type="match status" value="1"/>
</dbReference>
<name>A0A1G1VCN9_9BACT</name>
<keyword evidence="3" id="KW-0732">Signal</keyword>
<feature type="region of interest" description="Disordered" evidence="6">
    <location>
        <begin position="179"/>
        <end position="198"/>
    </location>
</feature>
<dbReference type="EMBL" id="MHCC01000019">
    <property type="protein sequence ID" value="OGY13160.1"/>
    <property type="molecule type" value="Genomic_DNA"/>
</dbReference>
<evidence type="ECO:0000256" key="4">
    <source>
        <dbReference type="ARBA" id="ARBA00023110"/>
    </source>
</evidence>
<gene>
    <name evidence="8" type="ORF">A3A77_03270</name>
</gene>
<dbReference type="GO" id="GO:0003755">
    <property type="term" value="F:peptidyl-prolyl cis-trans isomerase activity"/>
    <property type="evidence" value="ECO:0007669"/>
    <property type="project" value="UniProtKB-KW"/>
</dbReference>
<keyword evidence="7" id="KW-0472">Membrane</keyword>
<dbReference type="EC" id="5.2.1.8" evidence="2"/>
<dbReference type="AlphaFoldDB" id="A0A1G1VCN9"/>
<keyword evidence="7" id="KW-1133">Transmembrane helix</keyword>
<feature type="compositionally biased region" description="Basic residues" evidence="6">
    <location>
        <begin position="1"/>
        <end position="13"/>
    </location>
</feature>
<keyword evidence="5" id="KW-0413">Isomerase</keyword>
<dbReference type="SUPFAM" id="SSF109998">
    <property type="entry name" value="Triger factor/SurA peptide-binding domain-like"/>
    <property type="match status" value="1"/>
</dbReference>
<dbReference type="InterPro" id="IPR050245">
    <property type="entry name" value="PrsA_foldase"/>
</dbReference>
<evidence type="ECO:0000256" key="2">
    <source>
        <dbReference type="ARBA" id="ARBA00013194"/>
    </source>
</evidence>
<evidence type="ECO:0000313" key="9">
    <source>
        <dbReference type="Proteomes" id="UP000178659"/>
    </source>
</evidence>
<evidence type="ECO:0000256" key="5">
    <source>
        <dbReference type="ARBA" id="ARBA00023235"/>
    </source>
</evidence>
<evidence type="ECO:0000256" key="3">
    <source>
        <dbReference type="ARBA" id="ARBA00022729"/>
    </source>
</evidence>
<accession>A0A1G1VCN9</accession>
<keyword evidence="7" id="KW-0812">Transmembrane</keyword>
<evidence type="ECO:0000256" key="6">
    <source>
        <dbReference type="SAM" id="MobiDB-lite"/>
    </source>
</evidence>
<feature type="compositionally biased region" description="Basic and acidic residues" evidence="6">
    <location>
        <begin position="188"/>
        <end position="198"/>
    </location>
</feature>
<organism evidence="8 9">
    <name type="scientific">Candidatus Blackburnbacteria bacterium RIFCSPLOWO2_01_FULL_40_20</name>
    <dbReference type="NCBI Taxonomy" id="1797519"/>
    <lineage>
        <taxon>Bacteria</taxon>
        <taxon>Candidatus Blackburniibacteriota</taxon>
    </lineage>
</organism>
<evidence type="ECO:0000256" key="7">
    <source>
        <dbReference type="SAM" id="Phobius"/>
    </source>
</evidence>
<reference evidence="8 9" key="1">
    <citation type="journal article" date="2016" name="Nat. Commun.">
        <title>Thousands of microbial genomes shed light on interconnected biogeochemical processes in an aquifer system.</title>
        <authorList>
            <person name="Anantharaman K."/>
            <person name="Brown C.T."/>
            <person name="Hug L.A."/>
            <person name="Sharon I."/>
            <person name="Castelle C.J."/>
            <person name="Probst A.J."/>
            <person name="Thomas B.C."/>
            <person name="Singh A."/>
            <person name="Wilkins M.J."/>
            <person name="Karaoz U."/>
            <person name="Brodie E.L."/>
            <person name="Williams K.H."/>
            <person name="Hubbard S.S."/>
            <person name="Banfield J.F."/>
        </authorList>
    </citation>
    <scope>NUCLEOTIDE SEQUENCE [LARGE SCALE GENOMIC DNA]</scope>
</reference>
<comment type="catalytic activity">
    <reaction evidence="1">
        <text>[protein]-peptidylproline (omega=180) = [protein]-peptidylproline (omega=0)</text>
        <dbReference type="Rhea" id="RHEA:16237"/>
        <dbReference type="Rhea" id="RHEA-COMP:10747"/>
        <dbReference type="Rhea" id="RHEA-COMP:10748"/>
        <dbReference type="ChEBI" id="CHEBI:83833"/>
        <dbReference type="ChEBI" id="CHEBI:83834"/>
        <dbReference type="EC" id="5.2.1.8"/>
    </reaction>
</comment>
<dbReference type="PANTHER" id="PTHR47245">
    <property type="entry name" value="PEPTIDYLPROLYL ISOMERASE"/>
    <property type="match status" value="1"/>
</dbReference>
<feature type="region of interest" description="Disordered" evidence="6">
    <location>
        <begin position="1"/>
        <end position="32"/>
    </location>
</feature>
<feature type="transmembrane region" description="Helical" evidence="7">
    <location>
        <begin position="38"/>
        <end position="57"/>
    </location>
</feature>
<keyword evidence="4" id="KW-0697">Rotamase</keyword>
<dbReference type="InterPro" id="IPR027304">
    <property type="entry name" value="Trigger_fact/SurA_dom_sf"/>
</dbReference>
<evidence type="ECO:0000256" key="1">
    <source>
        <dbReference type="ARBA" id="ARBA00000971"/>
    </source>
</evidence>
<proteinExistence type="predicted"/>
<protein>
    <recommendedName>
        <fullName evidence="2">peptidylprolyl isomerase</fullName>
        <ecNumber evidence="2">5.2.1.8</ecNumber>
    </recommendedName>
</protein>
<sequence length="223" mass="25247">MAAVKKATKKKTTTKSLVETPIGERPEESVRTSPNPFTVKRIGIGLLIGIIVVLAVYKKGIFVVATVNGRPITTVELLSKLNQNYRNQELDNMVTERVILDEAKKKNALPANQEIQDRVADIEKRFGGKESFDNLLSQQGQTRSMVEDQLRLQLAFEKLYSSETVVTEEEIDDFVKQNKTQLQATDPEGQRKEASDTLRQRKLSQISLQKLEELKKNANIQMF</sequence>